<sequence>MCLAEHETVFHCSALYQDLQSYRKNNCLLQANCIGDVWTTPQGMVMVNCDGSIFQAQNLATYGCVIRDDHVKKIQEVLRYQLDVHFNVVKREPYVVADLLAKKALMIVLQVEYFERRPAESKPSEGAGGPTLSACGLENENGVGKWNPRESTSNRVLQRKVMRNPMWLGPRRCHSKKKNISRGRRWGYGYRIRQ</sequence>
<keyword evidence="2" id="KW-1185">Reference proteome</keyword>
<reference evidence="1 2" key="1">
    <citation type="journal article" date="2023" name="Plants (Basel)">
        <title>Bridging the Gap: Combining Genomics and Transcriptomics Approaches to Understand Stylosanthes scabra, an Orphan Legume from the Brazilian Caatinga.</title>
        <authorList>
            <person name="Ferreira-Neto J.R.C."/>
            <person name="da Silva M.D."/>
            <person name="Binneck E."/>
            <person name="de Melo N.F."/>
            <person name="da Silva R.H."/>
            <person name="de Melo A.L.T.M."/>
            <person name="Pandolfi V."/>
            <person name="Bustamante F.O."/>
            <person name="Brasileiro-Vidal A.C."/>
            <person name="Benko-Iseppon A.M."/>
        </authorList>
    </citation>
    <scope>NUCLEOTIDE SEQUENCE [LARGE SCALE GENOMIC DNA]</scope>
    <source>
        <tissue evidence="1">Leaves</tissue>
    </source>
</reference>
<gene>
    <name evidence="1" type="ORF">PIB30_058943</name>
</gene>
<proteinExistence type="predicted"/>
<organism evidence="1 2">
    <name type="scientific">Stylosanthes scabra</name>
    <dbReference type="NCBI Taxonomy" id="79078"/>
    <lineage>
        <taxon>Eukaryota</taxon>
        <taxon>Viridiplantae</taxon>
        <taxon>Streptophyta</taxon>
        <taxon>Embryophyta</taxon>
        <taxon>Tracheophyta</taxon>
        <taxon>Spermatophyta</taxon>
        <taxon>Magnoliopsida</taxon>
        <taxon>eudicotyledons</taxon>
        <taxon>Gunneridae</taxon>
        <taxon>Pentapetalae</taxon>
        <taxon>rosids</taxon>
        <taxon>fabids</taxon>
        <taxon>Fabales</taxon>
        <taxon>Fabaceae</taxon>
        <taxon>Papilionoideae</taxon>
        <taxon>50 kb inversion clade</taxon>
        <taxon>dalbergioids sensu lato</taxon>
        <taxon>Dalbergieae</taxon>
        <taxon>Pterocarpus clade</taxon>
        <taxon>Stylosanthes</taxon>
    </lineage>
</organism>
<accession>A0ABU6YIY9</accession>
<comment type="caution">
    <text evidence="1">The sequence shown here is derived from an EMBL/GenBank/DDBJ whole genome shotgun (WGS) entry which is preliminary data.</text>
</comment>
<protein>
    <recommendedName>
        <fullName evidence="3">RNase H type-1 domain-containing protein</fullName>
    </recommendedName>
</protein>
<name>A0ABU6YIY9_9FABA</name>
<evidence type="ECO:0008006" key="3">
    <source>
        <dbReference type="Google" id="ProtNLM"/>
    </source>
</evidence>
<evidence type="ECO:0000313" key="2">
    <source>
        <dbReference type="Proteomes" id="UP001341840"/>
    </source>
</evidence>
<dbReference type="Proteomes" id="UP001341840">
    <property type="component" value="Unassembled WGS sequence"/>
</dbReference>
<dbReference type="EMBL" id="JASCZI010242157">
    <property type="protein sequence ID" value="MED6209880.1"/>
    <property type="molecule type" value="Genomic_DNA"/>
</dbReference>
<evidence type="ECO:0000313" key="1">
    <source>
        <dbReference type="EMBL" id="MED6209880.1"/>
    </source>
</evidence>